<dbReference type="RefSeq" id="WP_055708304.1">
    <property type="nucleotide sequence ID" value="NZ_JBPJFI010000001.1"/>
</dbReference>
<dbReference type="SUPFAM" id="SSF53335">
    <property type="entry name" value="S-adenosyl-L-methionine-dependent methyltransferases"/>
    <property type="match status" value="1"/>
</dbReference>
<proteinExistence type="predicted"/>
<dbReference type="Gene3D" id="3.40.50.150">
    <property type="entry name" value="Vaccinia Virus protein VP39"/>
    <property type="match status" value="1"/>
</dbReference>
<dbReference type="GO" id="GO:0008757">
    <property type="term" value="F:S-adenosylmethionine-dependent methyltransferase activity"/>
    <property type="evidence" value="ECO:0007669"/>
    <property type="project" value="InterPro"/>
</dbReference>
<accession>A0A542UP89</accession>
<organism evidence="5 6">
    <name type="scientific">Streptomyces puniciscabiei</name>
    <dbReference type="NCBI Taxonomy" id="164348"/>
    <lineage>
        <taxon>Bacteria</taxon>
        <taxon>Bacillati</taxon>
        <taxon>Actinomycetota</taxon>
        <taxon>Actinomycetes</taxon>
        <taxon>Kitasatosporales</taxon>
        <taxon>Streptomycetaceae</taxon>
        <taxon>Streptomyces</taxon>
    </lineage>
</organism>
<dbReference type="InterPro" id="IPR029063">
    <property type="entry name" value="SAM-dependent_MTases_sf"/>
</dbReference>
<evidence type="ECO:0000313" key="6">
    <source>
        <dbReference type="Proteomes" id="UP000318103"/>
    </source>
</evidence>
<evidence type="ECO:0000313" key="5">
    <source>
        <dbReference type="EMBL" id="TQL00902.1"/>
    </source>
</evidence>
<dbReference type="PANTHER" id="PTHR43464">
    <property type="entry name" value="METHYLTRANSFERASE"/>
    <property type="match status" value="1"/>
</dbReference>
<sequence>MDPEDTTAPALAEEIAEYYGRDREDARLRTGAGRLEFWRTQDVLRRLLPPAPARILDVGGGSGVHAEWLAADGHDVELLDPVPLHVERAARLPGVRARPGDARALDAPDASVDVVLLLGPLYHLPERPDRVRALAEARRVVRPGGLVVAATINRFAGLHDTLAKGVYFDADRRPHIEAAAGDGRLRPGRGPEALFTTACFHAPEDVPAEFADAGLTAHGQYGLEGAAWLMGDLVSWLTDPRQRTLVLAALRRTESVPSLLGVSGHLLTAGTRTEEASAG</sequence>
<evidence type="ECO:0000256" key="1">
    <source>
        <dbReference type="ARBA" id="ARBA00022603"/>
    </source>
</evidence>
<protein>
    <submittedName>
        <fullName evidence="5">Methyltransferase family protein</fullName>
    </submittedName>
</protein>
<dbReference type="EMBL" id="VFNX01000001">
    <property type="protein sequence ID" value="TQL00902.1"/>
    <property type="molecule type" value="Genomic_DNA"/>
</dbReference>
<evidence type="ECO:0000256" key="3">
    <source>
        <dbReference type="ARBA" id="ARBA00022691"/>
    </source>
</evidence>
<dbReference type="PANTHER" id="PTHR43464:SF19">
    <property type="entry name" value="UBIQUINONE BIOSYNTHESIS O-METHYLTRANSFERASE, MITOCHONDRIAL"/>
    <property type="match status" value="1"/>
</dbReference>
<dbReference type="OrthoDB" id="9810615at2"/>
<gene>
    <name evidence="5" type="ORF">FB563_6036</name>
</gene>
<keyword evidence="3" id="KW-0949">S-adenosyl-L-methionine</keyword>
<dbReference type="InterPro" id="IPR013216">
    <property type="entry name" value="Methyltransf_11"/>
</dbReference>
<keyword evidence="6" id="KW-1185">Reference proteome</keyword>
<evidence type="ECO:0000259" key="4">
    <source>
        <dbReference type="Pfam" id="PF08241"/>
    </source>
</evidence>
<dbReference type="Pfam" id="PF08241">
    <property type="entry name" value="Methyltransf_11"/>
    <property type="match status" value="1"/>
</dbReference>
<dbReference type="GO" id="GO:0032259">
    <property type="term" value="P:methylation"/>
    <property type="evidence" value="ECO:0007669"/>
    <property type="project" value="UniProtKB-KW"/>
</dbReference>
<dbReference type="AlphaFoldDB" id="A0A542UP89"/>
<evidence type="ECO:0000256" key="2">
    <source>
        <dbReference type="ARBA" id="ARBA00022679"/>
    </source>
</evidence>
<keyword evidence="2 5" id="KW-0808">Transferase</keyword>
<feature type="domain" description="Methyltransferase type 11" evidence="4">
    <location>
        <begin position="56"/>
        <end position="148"/>
    </location>
</feature>
<name>A0A542UP89_9ACTN</name>
<keyword evidence="1 5" id="KW-0489">Methyltransferase</keyword>
<dbReference type="STRING" id="164348.BFF78_36825"/>
<dbReference type="CDD" id="cd02440">
    <property type="entry name" value="AdoMet_MTases"/>
    <property type="match status" value="1"/>
</dbReference>
<reference evidence="5 6" key="1">
    <citation type="submission" date="2019-06" db="EMBL/GenBank/DDBJ databases">
        <title>Sequencing the genomes of 1000 actinobacteria strains.</title>
        <authorList>
            <person name="Klenk H.-P."/>
        </authorList>
    </citation>
    <scope>NUCLEOTIDE SEQUENCE [LARGE SCALE GENOMIC DNA]</scope>
    <source>
        <strain evidence="5 6">DSM 41929</strain>
    </source>
</reference>
<dbReference type="Proteomes" id="UP000318103">
    <property type="component" value="Unassembled WGS sequence"/>
</dbReference>
<comment type="caution">
    <text evidence="5">The sequence shown here is derived from an EMBL/GenBank/DDBJ whole genome shotgun (WGS) entry which is preliminary data.</text>
</comment>